<name>A0AA38TZS5_9ASTR</name>
<evidence type="ECO:0000256" key="1">
    <source>
        <dbReference type="SAM" id="MobiDB-lite"/>
    </source>
</evidence>
<accession>A0AA38TZS5</accession>
<keyword evidence="3" id="KW-1185">Reference proteome</keyword>
<dbReference type="Proteomes" id="UP001172457">
    <property type="component" value="Chromosome 2"/>
</dbReference>
<evidence type="ECO:0000313" key="3">
    <source>
        <dbReference type="Proteomes" id="UP001172457"/>
    </source>
</evidence>
<dbReference type="EMBL" id="JARYMX010000002">
    <property type="protein sequence ID" value="KAJ9563401.1"/>
    <property type="molecule type" value="Genomic_DNA"/>
</dbReference>
<sequence length="152" mass="17340">MVAKMFTLEITKHSRKLDAMRIQTRALLAIFRVQVHVVVPFSSQMIHFGNDLYGDSYAVARFHSLEFTTASPPTLSYGDIFRVEIWSKFSSVGDKRKRRCEKGRESHCNRYGWFGETDSKAATEPAPTVYPNPIETAGNHHQSPRENVGQYT</sequence>
<proteinExistence type="predicted"/>
<evidence type="ECO:0000313" key="2">
    <source>
        <dbReference type="EMBL" id="KAJ9563401.1"/>
    </source>
</evidence>
<gene>
    <name evidence="2" type="ORF">OSB04_008561</name>
</gene>
<organism evidence="2 3">
    <name type="scientific">Centaurea solstitialis</name>
    <name type="common">yellow star-thistle</name>
    <dbReference type="NCBI Taxonomy" id="347529"/>
    <lineage>
        <taxon>Eukaryota</taxon>
        <taxon>Viridiplantae</taxon>
        <taxon>Streptophyta</taxon>
        <taxon>Embryophyta</taxon>
        <taxon>Tracheophyta</taxon>
        <taxon>Spermatophyta</taxon>
        <taxon>Magnoliopsida</taxon>
        <taxon>eudicotyledons</taxon>
        <taxon>Gunneridae</taxon>
        <taxon>Pentapetalae</taxon>
        <taxon>asterids</taxon>
        <taxon>campanulids</taxon>
        <taxon>Asterales</taxon>
        <taxon>Asteraceae</taxon>
        <taxon>Carduoideae</taxon>
        <taxon>Cardueae</taxon>
        <taxon>Centaureinae</taxon>
        <taxon>Centaurea</taxon>
    </lineage>
</organism>
<feature type="region of interest" description="Disordered" evidence="1">
    <location>
        <begin position="130"/>
        <end position="152"/>
    </location>
</feature>
<protein>
    <submittedName>
        <fullName evidence="2">Uncharacterized protein</fullName>
    </submittedName>
</protein>
<dbReference type="AlphaFoldDB" id="A0AA38TZS5"/>
<reference evidence="2" key="1">
    <citation type="submission" date="2023-03" db="EMBL/GenBank/DDBJ databases">
        <title>Chromosome-scale reference genome and RAD-based genetic map of yellow starthistle (Centaurea solstitialis) reveal putative structural variation and QTLs associated with invader traits.</title>
        <authorList>
            <person name="Reatini B."/>
            <person name="Cang F.A."/>
            <person name="Jiang Q."/>
            <person name="Mckibben M.T.W."/>
            <person name="Barker M.S."/>
            <person name="Rieseberg L.H."/>
            <person name="Dlugosch K.M."/>
        </authorList>
    </citation>
    <scope>NUCLEOTIDE SEQUENCE</scope>
    <source>
        <strain evidence="2">CAN-66</strain>
        <tissue evidence="2">Leaf</tissue>
    </source>
</reference>
<comment type="caution">
    <text evidence="2">The sequence shown here is derived from an EMBL/GenBank/DDBJ whole genome shotgun (WGS) entry which is preliminary data.</text>
</comment>